<dbReference type="InterPro" id="IPR014729">
    <property type="entry name" value="Rossmann-like_a/b/a_fold"/>
</dbReference>
<dbReference type="InterPro" id="IPR038538">
    <property type="entry name" value="MTERF_sf"/>
</dbReference>
<dbReference type="CDD" id="cd02993">
    <property type="entry name" value="PDI_a_APS_reductase"/>
    <property type="match status" value="1"/>
</dbReference>
<dbReference type="SUPFAM" id="SSF52833">
    <property type="entry name" value="Thioredoxin-like"/>
    <property type="match status" value="1"/>
</dbReference>
<keyword evidence="6" id="KW-0028">Amino-acid biosynthesis</keyword>
<dbReference type="SMART" id="SM00733">
    <property type="entry name" value="Mterf"/>
    <property type="match status" value="7"/>
</dbReference>
<dbReference type="Gene3D" id="1.25.70.10">
    <property type="entry name" value="Transcription termination factor 3, mitochondrial"/>
    <property type="match status" value="2"/>
</dbReference>
<evidence type="ECO:0000256" key="15">
    <source>
        <dbReference type="ARBA" id="ARBA00055819"/>
    </source>
</evidence>
<dbReference type="AlphaFoldDB" id="A0ABC8JDP7"/>
<dbReference type="GO" id="GO:0009507">
    <property type="term" value="C:chloroplast"/>
    <property type="evidence" value="ECO:0007669"/>
    <property type="project" value="UniProtKB-SubCell"/>
</dbReference>
<evidence type="ECO:0000256" key="12">
    <source>
        <dbReference type="ARBA" id="ARBA00023192"/>
    </source>
</evidence>
<comment type="caution">
    <text evidence="20">The sequence shown here is derived from an EMBL/GenBank/DDBJ whole genome shotgun (WGS) entry which is preliminary data.</text>
</comment>
<dbReference type="PANTHER" id="PTHR46482">
    <property type="entry name" value="5'-ADENYLYLSULFATE REDUCTASE 3, CHLOROPLASTIC"/>
    <property type="match status" value="1"/>
</dbReference>
<evidence type="ECO:0000256" key="11">
    <source>
        <dbReference type="ARBA" id="ARBA00023157"/>
    </source>
</evidence>
<dbReference type="Pfam" id="PF01507">
    <property type="entry name" value="PAPS_reduct"/>
    <property type="match status" value="1"/>
</dbReference>
<dbReference type="NCBIfam" id="TIGR00424">
    <property type="entry name" value="APS_reduc"/>
    <property type="match status" value="1"/>
</dbReference>
<name>A0ABC8JDP7_ERUVS</name>
<dbReference type="Pfam" id="PF00085">
    <property type="entry name" value="Thioredoxin"/>
    <property type="match status" value="1"/>
</dbReference>
<evidence type="ECO:0000256" key="10">
    <source>
        <dbReference type="ARBA" id="ARBA00023016"/>
    </source>
</evidence>
<evidence type="ECO:0000256" key="7">
    <source>
        <dbReference type="ARBA" id="ARBA00022640"/>
    </source>
</evidence>
<feature type="region of interest" description="Disordered" evidence="18">
    <location>
        <begin position="1"/>
        <end position="23"/>
    </location>
</feature>
<reference evidence="20 21" key="1">
    <citation type="submission" date="2022-03" db="EMBL/GenBank/DDBJ databases">
        <authorList>
            <person name="Macdonald S."/>
            <person name="Ahmed S."/>
            <person name="Newling K."/>
        </authorList>
    </citation>
    <scope>NUCLEOTIDE SEQUENCE [LARGE SCALE GENOMIC DNA]</scope>
</reference>
<dbReference type="GO" id="GO:0019344">
    <property type="term" value="P:cysteine biosynthetic process"/>
    <property type="evidence" value="ECO:0007669"/>
    <property type="project" value="UniProtKB-KW"/>
</dbReference>
<evidence type="ECO:0000259" key="19">
    <source>
        <dbReference type="PROSITE" id="PS51352"/>
    </source>
</evidence>
<comment type="similarity">
    <text evidence="16">Belongs to the APS reductase family.</text>
</comment>
<keyword evidence="4" id="KW-0804">Transcription</keyword>
<dbReference type="FunFam" id="3.40.30.10:FF:000252">
    <property type="entry name" value="Phosphoadenosine-phosphosulphate reductase"/>
    <property type="match status" value="1"/>
</dbReference>
<dbReference type="GO" id="GO:0009973">
    <property type="term" value="F:adenylyl-sulfate reductase activity"/>
    <property type="evidence" value="ECO:0007669"/>
    <property type="project" value="UniProtKB-ARBA"/>
</dbReference>
<dbReference type="InterPro" id="IPR002500">
    <property type="entry name" value="PAPS_reduct_dom"/>
</dbReference>
<dbReference type="GO" id="GO:0033741">
    <property type="term" value="F:adenylyl-sulfate reductase (glutathione) activity"/>
    <property type="evidence" value="ECO:0007669"/>
    <property type="project" value="UniProtKB-EC"/>
</dbReference>
<feature type="compositionally biased region" description="Low complexity" evidence="18">
    <location>
        <begin position="1"/>
        <end position="22"/>
    </location>
</feature>
<sequence length="966" mass="108960">MALASSTAISGSSFSRSGASSSDPKALQICSLRLLSDKSTLSQRRYSIKSLKAESVITRASTLIVPEVEEKEEDAEDFEQLAKKLEEASPLEIMDKALQKFGSNIAIAFSGAEDVALIEYARLTGRPFRVFSLDTGRLNPETYRLFDAVEKQYGIRIEYTFPDAVEVQALVRNKGLFSFYEDGHQECCRVRKVRPLRRALKGLKAWITGQRKDQSPGTRSEIPIVQVDPVFEGLDGGVGSLVKWNPLANVEGVDVWSFLRTMDVPVNALHAQGYVSIGCEPCTRPVLPGQHEREGRWWWEDAKAKECGLHKGNIKKEDDDDVTADLAPAIVKDIFESSNVVALSRGGIENLLKLGNRKEPWLVVLYAPWCPFCQAMEASYVELAEKVAVKGVKVAKFRADGDQKEFAKQELQLGSFPTILLFPKSAPRAIKYPSEHRDVDSLMSFVNLLRFVRKHDDTELVAELMAILTRACTSKFDFHFPELKDWPNRFSTVVIALPFDMYSLIFHGRKSLELHKWRNLRVSVQNVFSFSSSSSSASARDGPKGQVFTFCYLVDSLGLTTTLAESISKKVSFKDKGNPDSVLSLLRSYGFTDSQMSSIITNYPRLLLLDAEKCLGPKLQVIKSMERGASSSDHLTETISKFPKLLGMKGDKTISRYYDVVKETIKSGKSSKFEKLCHSLPHGLQRNKIRNASVLRDIGVPQRLLNPLLVSDHKLVCGDGKFKETLKKVIDMGYDPTSIQFVQALGAAQCLSDKEIKEKVKVYEKLGFSVRDVWEMFLKYPISLRFSEDNIAQTFKTLQKCGLTEEEILSVFKKFPECIGYSRQKIWNFLKTSFGLGFNINQFGMMVKRFPQCLNMSAERVKKRTKFLAKKKNKLMLRKMKWSLNAVALFPQVLGVSMENRIVPRCNVMKALMLKGLLGDRESKLRDKESVLLCTDDEFLNRFVRNHDDKELVAELMAIFNRDSAS</sequence>
<dbReference type="HAMAP" id="MF_00063">
    <property type="entry name" value="CysH"/>
    <property type="match status" value="1"/>
</dbReference>
<evidence type="ECO:0000256" key="9">
    <source>
        <dbReference type="ARBA" id="ARBA00023002"/>
    </source>
</evidence>
<evidence type="ECO:0000256" key="8">
    <source>
        <dbReference type="ARBA" id="ARBA00022946"/>
    </source>
</evidence>
<comment type="cofactor">
    <cofactor evidence="1">
        <name>[4Fe-4S] cluster</name>
        <dbReference type="ChEBI" id="CHEBI:49883"/>
    </cofactor>
</comment>
<evidence type="ECO:0000256" key="4">
    <source>
        <dbReference type="ARBA" id="ARBA00022472"/>
    </source>
</evidence>
<dbReference type="PANTHER" id="PTHR46482:SF3">
    <property type="entry name" value="5'-ADENYLYLSULFATE REDUCTASE 2, CHLOROPLASTIC"/>
    <property type="match status" value="1"/>
</dbReference>
<protein>
    <recommendedName>
        <fullName evidence="17">adenylyl-sulfate reductase (glutathione)</fullName>
        <ecNumber evidence="17">1.8.4.9</ecNumber>
    </recommendedName>
</protein>
<keyword evidence="12" id="KW-0198">Cysteine biosynthesis</keyword>
<dbReference type="Gene3D" id="3.40.30.10">
    <property type="entry name" value="Glutaredoxin"/>
    <property type="match status" value="1"/>
</dbReference>
<comment type="similarity">
    <text evidence="3">Belongs to the mTERF family.</text>
</comment>
<keyword evidence="21" id="KW-1185">Reference proteome</keyword>
<organism evidence="20 21">
    <name type="scientific">Eruca vesicaria subsp. sativa</name>
    <name type="common">Garden rocket</name>
    <name type="synonym">Eruca sativa</name>
    <dbReference type="NCBI Taxonomy" id="29727"/>
    <lineage>
        <taxon>Eukaryota</taxon>
        <taxon>Viridiplantae</taxon>
        <taxon>Streptophyta</taxon>
        <taxon>Embryophyta</taxon>
        <taxon>Tracheophyta</taxon>
        <taxon>Spermatophyta</taxon>
        <taxon>Magnoliopsida</taxon>
        <taxon>eudicotyledons</taxon>
        <taxon>Gunneridae</taxon>
        <taxon>Pentapetalae</taxon>
        <taxon>rosids</taxon>
        <taxon>malvids</taxon>
        <taxon>Brassicales</taxon>
        <taxon>Brassicaceae</taxon>
        <taxon>Brassiceae</taxon>
        <taxon>Eruca</taxon>
    </lineage>
</organism>
<keyword evidence="4" id="KW-0805">Transcription regulation</keyword>
<keyword evidence="9" id="KW-0560">Oxidoreductase</keyword>
<dbReference type="InterPro" id="IPR003690">
    <property type="entry name" value="MTERF"/>
</dbReference>
<evidence type="ECO:0000256" key="17">
    <source>
        <dbReference type="ARBA" id="ARBA00067033"/>
    </source>
</evidence>
<dbReference type="FunFam" id="3.40.50.620:FF:000153">
    <property type="entry name" value="Phosphoadenosine phosphosulfate reductase"/>
    <property type="match status" value="1"/>
</dbReference>
<keyword evidence="4" id="KW-0806">Transcription termination</keyword>
<dbReference type="InterPro" id="IPR036249">
    <property type="entry name" value="Thioredoxin-like_sf"/>
</dbReference>
<dbReference type="SUPFAM" id="SSF52402">
    <property type="entry name" value="Adenine nucleotide alpha hydrolases-like"/>
    <property type="match status" value="1"/>
</dbReference>
<accession>A0ABC8JDP7</accession>
<dbReference type="PROSITE" id="PS51352">
    <property type="entry name" value="THIOREDOXIN_2"/>
    <property type="match status" value="1"/>
</dbReference>
<dbReference type="InterPro" id="IPR013766">
    <property type="entry name" value="Thioredoxin_domain"/>
</dbReference>
<evidence type="ECO:0000256" key="3">
    <source>
        <dbReference type="ARBA" id="ARBA00007692"/>
    </source>
</evidence>
<comment type="subcellular location">
    <subcellularLocation>
        <location evidence="2">Plastid</location>
        <location evidence="2">Chloroplast</location>
    </subcellularLocation>
</comment>
<dbReference type="NCBIfam" id="NF002537">
    <property type="entry name" value="PRK02090.1"/>
    <property type="match status" value="1"/>
</dbReference>
<comment type="function">
    <text evidence="15">Reduces sulfate for Cys biosynthesis. Substrate preference is adenosine-5'-phosphosulfate (APS) &gt;&gt; 3'-phosphoadenosine-5'-phosphosulfate (PAPS). Uses glutathione or DTT as source of protons.</text>
</comment>
<dbReference type="EC" id="1.8.4.9" evidence="17"/>
<evidence type="ECO:0000256" key="16">
    <source>
        <dbReference type="ARBA" id="ARBA00061610"/>
    </source>
</evidence>
<evidence type="ECO:0000313" key="20">
    <source>
        <dbReference type="EMBL" id="CAH8323499.1"/>
    </source>
</evidence>
<evidence type="ECO:0000256" key="6">
    <source>
        <dbReference type="ARBA" id="ARBA00022605"/>
    </source>
</evidence>
<evidence type="ECO:0000256" key="14">
    <source>
        <dbReference type="ARBA" id="ARBA00050468"/>
    </source>
</evidence>
<dbReference type="Gene3D" id="3.40.50.620">
    <property type="entry name" value="HUPs"/>
    <property type="match status" value="1"/>
</dbReference>
<dbReference type="CDD" id="cd23945">
    <property type="entry name" value="PAPS_reductase"/>
    <property type="match status" value="1"/>
</dbReference>
<keyword evidence="5" id="KW-0150">Chloroplast</keyword>
<dbReference type="GO" id="GO:0000103">
    <property type="term" value="P:sulfate assimilation"/>
    <property type="evidence" value="ECO:0007669"/>
    <property type="project" value="UniProtKB-ARBA"/>
</dbReference>
<keyword evidence="7" id="KW-0934">Plastid</keyword>
<keyword evidence="13" id="KW-0676">Redox-active center</keyword>
<evidence type="ECO:0000256" key="13">
    <source>
        <dbReference type="ARBA" id="ARBA00023284"/>
    </source>
</evidence>
<dbReference type="GO" id="GO:0006353">
    <property type="term" value="P:DNA-templated transcription termination"/>
    <property type="evidence" value="ECO:0007669"/>
    <property type="project" value="UniProtKB-KW"/>
</dbReference>
<keyword evidence="10" id="KW-0346">Stress response</keyword>
<keyword evidence="8" id="KW-0809">Transit peptide</keyword>
<evidence type="ECO:0000256" key="2">
    <source>
        <dbReference type="ARBA" id="ARBA00004229"/>
    </source>
</evidence>
<comment type="catalytic activity">
    <reaction evidence="14">
        <text>glutathione disulfide + sulfite + AMP + 2 H(+) = adenosine 5'-phosphosulfate + 2 glutathione</text>
        <dbReference type="Rhea" id="RHEA:14141"/>
        <dbReference type="ChEBI" id="CHEBI:15378"/>
        <dbReference type="ChEBI" id="CHEBI:17359"/>
        <dbReference type="ChEBI" id="CHEBI:57925"/>
        <dbReference type="ChEBI" id="CHEBI:58243"/>
        <dbReference type="ChEBI" id="CHEBI:58297"/>
        <dbReference type="ChEBI" id="CHEBI:456215"/>
        <dbReference type="EC" id="1.8.4.9"/>
    </reaction>
</comment>
<dbReference type="Pfam" id="PF02536">
    <property type="entry name" value="mTERF"/>
    <property type="match status" value="1"/>
</dbReference>
<dbReference type="InterPro" id="IPR004511">
    <property type="entry name" value="PAPS/APS_Rdtase"/>
</dbReference>
<evidence type="ECO:0000313" key="21">
    <source>
        <dbReference type="Proteomes" id="UP001642260"/>
    </source>
</evidence>
<gene>
    <name evidence="20" type="ORF">ERUC_LOCUS9904</name>
</gene>
<dbReference type="InterPro" id="IPR004508">
    <property type="entry name" value="Thioredoxin-indep_APS_Rdtase"/>
</dbReference>
<evidence type="ECO:0000256" key="1">
    <source>
        <dbReference type="ARBA" id="ARBA00001966"/>
    </source>
</evidence>
<keyword evidence="11" id="KW-1015">Disulfide bond</keyword>
<evidence type="ECO:0000256" key="18">
    <source>
        <dbReference type="SAM" id="MobiDB-lite"/>
    </source>
</evidence>
<dbReference type="Proteomes" id="UP001642260">
    <property type="component" value="Unassembled WGS sequence"/>
</dbReference>
<dbReference type="EMBL" id="CAKOAT010098711">
    <property type="protein sequence ID" value="CAH8323499.1"/>
    <property type="molecule type" value="Genomic_DNA"/>
</dbReference>
<feature type="domain" description="Thioredoxin" evidence="19">
    <location>
        <begin position="329"/>
        <end position="451"/>
    </location>
</feature>
<evidence type="ECO:0000256" key="5">
    <source>
        <dbReference type="ARBA" id="ARBA00022528"/>
    </source>
</evidence>
<proteinExistence type="inferred from homology"/>